<dbReference type="SUPFAM" id="SSF50692">
    <property type="entry name" value="ADC-like"/>
    <property type="match status" value="1"/>
</dbReference>
<evidence type="ECO:0000256" key="1">
    <source>
        <dbReference type="ARBA" id="ARBA00001966"/>
    </source>
</evidence>
<evidence type="ECO:0000256" key="12">
    <source>
        <dbReference type="ARBA" id="ARBA00026021"/>
    </source>
</evidence>
<dbReference type="GO" id="GO:0046872">
    <property type="term" value="F:metal ion binding"/>
    <property type="evidence" value="ECO:0007669"/>
    <property type="project" value="UniProtKB-UniRule"/>
</dbReference>
<keyword evidence="3 14" id="KW-0004">4Fe-4S</keyword>
<evidence type="ECO:0000256" key="7">
    <source>
        <dbReference type="ARBA" id="ARBA00022967"/>
    </source>
</evidence>
<dbReference type="CDD" id="cd00207">
    <property type="entry name" value="fer2"/>
    <property type="match status" value="1"/>
</dbReference>
<keyword evidence="10 14" id="KW-0520">NAD</keyword>
<proteinExistence type="inferred from homology"/>
<evidence type="ECO:0000256" key="9">
    <source>
        <dbReference type="ARBA" id="ARBA00023014"/>
    </source>
</evidence>
<dbReference type="GO" id="GO:0042773">
    <property type="term" value="P:ATP synthesis coupled electron transport"/>
    <property type="evidence" value="ECO:0007669"/>
    <property type="project" value="InterPro"/>
</dbReference>
<evidence type="ECO:0000256" key="6">
    <source>
        <dbReference type="ARBA" id="ARBA00022723"/>
    </source>
</evidence>
<organism evidence="19 20">
    <name type="scientific">Methylomagnum ishizawai</name>
    <dbReference type="NCBI Taxonomy" id="1760988"/>
    <lineage>
        <taxon>Bacteria</taxon>
        <taxon>Pseudomonadati</taxon>
        <taxon>Pseudomonadota</taxon>
        <taxon>Gammaproteobacteria</taxon>
        <taxon>Methylococcales</taxon>
        <taxon>Methylococcaceae</taxon>
        <taxon>Methylomagnum</taxon>
    </lineage>
</organism>
<dbReference type="PROSITE" id="PS00642">
    <property type="entry name" value="COMPLEX1_75K_2"/>
    <property type="match status" value="1"/>
</dbReference>
<name>A0A1Y6CWX8_9GAMM</name>
<evidence type="ECO:0000256" key="8">
    <source>
        <dbReference type="ARBA" id="ARBA00023004"/>
    </source>
</evidence>
<evidence type="ECO:0000259" key="18">
    <source>
        <dbReference type="PROSITE" id="PS51839"/>
    </source>
</evidence>
<dbReference type="Pfam" id="PF00384">
    <property type="entry name" value="Molybdopterin"/>
    <property type="match status" value="1"/>
</dbReference>
<dbReference type="SUPFAM" id="SSF54862">
    <property type="entry name" value="4Fe-4S ferredoxins"/>
    <property type="match status" value="1"/>
</dbReference>
<dbReference type="GO" id="GO:0051539">
    <property type="term" value="F:4 iron, 4 sulfur cluster binding"/>
    <property type="evidence" value="ECO:0007669"/>
    <property type="project" value="UniProtKB-KW"/>
</dbReference>
<keyword evidence="5 14" id="KW-0874">Quinone</keyword>
<comment type="function">
    <text evidence="14">NDH-1 shuttles electrons from NADH, via FMN and iron-sulfur (Fe-S) centers, to quinones in the respiratory chain. Couples the redox reaction to proton translocation (for every two electrons transferred, four hydrogen ions are translocated across the cytoplasmic membrane), and thus conserves the redox energy in a proton gradient.</text>
</comment>
<dbReference type="SMART" id="SM00929">
    <property type="entry name" value="NADH-G_4Fe-4S_3"/>
    <property type="match status" value="1"/>
</dbReference>
<dbReference type="CDD" id="cd02771">
    <property type="entry name" value="MopB_NDH-1_NuoG2-N7"/>
    <property type="match status" value="1"/>
</dbReference>
<dbReference type="InterPro" id="IPR010228">
    <property type="entry name" value="NADH_UbQ_OxRdtase_Gsu"/>
</dbReference>
<evidence type="ECO:0000256" key="3">
    <source>
        <dbReference type="ARBA" id="ARBA00022485"/>
    </source>
</evidence>
<evidence type="ECO:0000313" key="20">
    <source>
        <dbReference type="Proteomes" id="UP000192923"/>
    </source>
</evidence>
<accession>A0A1Y6CWX8</accession>
<comment type="cofactor">
    <cofactor evidence="14">
        <name>[2Fe-2S] cluster</name>
        <dbReference type="ChEBI" id="CHEBI:190135"/>
    </cofactor>
    <text evidence="14">Binds 1 [2Fe-2S] cluster per subunit.</text>
</comment>
<dbReference type="GO" id="GO:0008137">
    <property type="term" value="F:NADH dehydrogenase (ubiquinone) activity"/>
    <property type="evidence" value="ECO:0007669"/>
    <property type="project" value="UniProtKB-UniRule"/>
</dbReference>
<dbReference type="AlphaFoldDB" id="A0A1Y6CWX8"/>
<keyword evidence="9 14" id="KW-0411">Iron-sulfur</keyword>
<dbReference type="PROSITE" id="PS00643">
    <property type="entry name" value="COMPLEX1_75K_3"/>
    <property type="match status" value="1"/>
</dbReference>
<dbReference type="InterPro" id="IPR009010">
    <property type="entry name" value="Asp_de-COase-like_dom_sf"/>
</dbReference>
<comment type="similarity">
    <text evidence="2 14">Belongs to the complex I 75 kDa subunit family.</text>
</comment>
<keyword evidence="8 14" id="KW-0408">Iron</keyword>
<dbReference type="SMART" id="SM00926">
    <property type="entry name" value="Molybdop_Fe4S4"/>
    <property type="match status" value="1"/>
</dbReference>
<sequence length="891" mass="96058">MATIILDGQTHTVQTGGNLLQACLSLGLELPYFCWHPALGSVGACRQCAVRLYKDENDQQGRLTMACLTPVTEGLRADLQAPEAQDFRAGIIEALMTNHPHDCPVCEEGGECHLQDMTVMTGHTVRHYRGLKRTHRNQQLGPFINHEMNRCIACYRCVRYYGDYAGGEDLGVFSIRNNVYFGRAQDGVLENEFSGNLVEVCPTGVFTDKTFSAHYARKWDLRYAPSICPHCAVGCNISPGERLGRLRRVINRYHGAVNGYFLCDRGRFGYGYVNGGQRIMHAELHGEPVSPHAAVAQLARMANGRVIGIGSPRASLEANFVLRERVGSANFYAGFSRIEAGLAAAIVDILRDWPVRVPAVREMERADAVLILGEDVTNTAPRLALTLRQAVRNRGLAIAAALKIPAWLDSAARHAAQAEKSPLFIASPAPTRLDDVASATHRATPEAIARLGFAIVHALDAAAPAVSGLSETETRLAATIAAALAAAERPLLISGMGCANLAVVRAAGNIARALAAKRDVPTVDLCYAVPECNTLGLALMDGRSVEDAFAAARENDAPSLIVLENDVYRRAPAATVDAALARFRQRIVIDHSRNATTARADLLLPSGSFAETEGTFVSLEGRAQRFFSVMPPLGAARDAWRWPFATQRDTWQNLDAVTAACAAALPVFARIVEAAPGTGFRVQGDKIARAPARYSGRTAMHADQRLHEPKPPDDPDSALSYSMEGADTGIPPALRPVAWAPRWNSHQQATTQFQDEAGGTLRGGDPGVRLIEPADTPAPCWFEDIPPLLSPDEPGFRAVILHRIFGGEELSALAPPIIERAPAACALMHPDDIARLGLGDGVTVAWERCRLDLPLRPEPGLAQGVIGLPEGGVPGGLPERVDVWVPQEEQP</sequence>
<feature type="domain" description="2Fe-2S ferredoxin-type" evidence="16">
    <location>
        <begin position="1"/>
        <end position="85"/>
    </location>
</feature>
<feature type="compositionally biased region" description="Basic and acidic residues" evidence="15">
    <location>
        <begin position="700"/>
        <end position="713"/>
    </location>
</feature>
<dbReference type="GO" id="GO:0051537">
    <property type="term" value="F:2 iron, 2 sulfur cluster binding"/>
    <property type="evidence" value="ECO:0007669"/>
    <property type="project" value="UniProtKB-UniRule"/>
</dbReference>
<evidence type="ECO:0000256" key="4">
    <source>
        <dbReference type="ARBA" id="ARBA00022714"/>
    </source>
</evidence>
<dbReference type="Pfam" id="PF04879">
    <property type="entry name" value="Molybdop_Fe4S4"/>
    <property type="match status" value="1"/>
</dbReference>
<dbReference type="InterPro" id="IPR036010">
    <property type="entry name" value="2Fe-2S_ferredoxin-like_sf"/>
</dbReference>
<dbReference type="InterPro" id="IPR006963">
    <property type="entry name" value="Mopterin_OxRdtase_4Fe-4S_dom"/>
</dbReference>
<dbReference type="InterPro" id="IPR019574">
    <property type="entry name" value="NADH_UbQ_OxRdtase_Gsu_4Fe4S-bd"/>
</dbReference>
<gene>
    <name evidence="19" type="ORF">SAMN02949497_2207</name>
</gene>
<dbReference type="Proteomes" id="UP000192923">
    <property type="component" value="Unassembled WGS sequence"/>
</dbReference>
<keyword evidence="20" id="KW-1185">Reference proteome</keyword>
<dbReference type="EC" id="7.1.1.-" evidence="14"/>
<dbReference type="PROSITE" id="PS51839">
    <property type="entry name" value="4FE4S_HC3"/>
    <property type="match status" value="1"/>
</dbReference>
<evidence type="ECO:0000313" key="19">
    <source>
        <dbReference type="EMBL" id="SMF94871.1"/>
    </source>
</evidence>
<dbReference type="GO" id="GO:0003954">
    <property type="term" value="F:NADH dehydrogenase activity"/>
    <property type="evidence" value="ECO:0007669"/>
    <property type="project" value="TreeGrafter"/>
</dbReference>
<evidence type="ECO:0000256" key="2">
    <source>
        <dbReference type="ARBA" id="ARBA00005404"/>
    </source>
</evidence>
<dbReference type="PANTHER" id="PTHR43105">
    <property type="entry name" value="RESPIRATORY NITRATE REDUCTASE"/>
    <property type="match status" value="1"/>
</dbReference>
<evidence type="ECO:0000256" key="10">
    <source>
        <dbReference type="ARBA" id="ARBA00023027"/>
    </source>
</evidence>
<evidence type="ECO:0000256" key="15">
    <source>
        <dbReference type="SAM" id="MobiDB-lite"/>
    </source>
</evidence>
<reference evidence="19 20" key="1">
    <citation type="submission" date="2016-12" db="EMBL/GenBank/DDBJ databases">
        <authorList>
            <person name="Song W.-J."/>
            <person name="Kurnit D.M."/>
        </authorList>
    </citation>
    <scope>NUCLEOTIDE SEQUENCE [LARGE SCALE GENOMIC DNA]</scope>
    <source>
        <strain evidence="19 20">175</strain>
    </source>
</reference>
<dbReference type="InterPro" id="IPR006656">
    <property type="entry name" value="Mopterin_OxRdtase"/>
</dbReference>
<dbReference type="PANTHER" id="PTHR43105:SF10">
    <property type="entry name" value="NADH-QUINONE OXIDOREDUCTASE SUBUNIT G"/>
    <property type="match status" value="1"/>
</dbReference>
<feature type="domain" description="4Fe-4S Mo/W bis-MGD-type" evidence="17">
    <location>
        <begin position="221"/>
        <end position="277"/>
    </location>
</feature>
<dbReference type="InterPro" id="IPR054351">
    <property type="entry name" value="NADH_UbQ_OxRdtase_ferredoxin"/>
</dbReference>
<dbReference type="OrthoDB" id="9810782at2"/>
<evidence type="ECO:0000256" key="14">
    <source>
        <dbReference type="RuleBase" id="RU003525"/>
    </source>
</evidence>
<dbReference type="Pfam" id="PF10588">
    <property type="entry name" value="NADH-G_4Fe-4S_3"/>
    <property type="match status" value="1"/>
</dbReference>
<comment type="catalytic activity">
    <reaction evidence="13 14">
        <text>a quinone + NADH + 5 H(+)(in) = a quinol + NAD(+) + 4 H(+)(out)</text>
        <dbReference type="Rhea" id="RHEA:57888"/>
        <dbReference type="ChEBI" id="CHEBI:15378"/>
        <dbReference type="ChEBI" id="CHEBI:24646"/>
        <dbReference type="ChEBI" id="CHEBI:57540"/>
        <dbReference type="ChEBI" id="CHEBI:57945"/>
        <dbReference type="ChEBI" id="CHEBI:132124"/>
    </reaction>
</comment>
<evidence type="ECO:0000256" key="13">
    <source>
        <dbReference type="ARBA" id="ARBA00047712"/>
    </source>
</evidence>
<keyword evidence="4 14" id="KW-0001">2Fe-2S</keyword>
<dbReference type="Pfam" id="PF13510">
    <property type="entry name" value="Fer2_4"/>
    <property type="match status" value="1"/>
</dbReference>
<keyword evidence="7 14" id="KW-1278">Translocase</keyword>
<evidence type="ECO:0000259" key="17">
    <source>
        <dbReference type="PROSITE" id="PS51669"/>
    </source>
</evidence>
<dbReference type="SUPFAM" id="SSF53706">
    <property type="entry name" value="Formate dehydrogenase/DMSO reductase, domains 1-3"/>
    <property type="match status" value="1"/>
</dbReference>
<protein>
    <recommendedName>
        <fullName evidence="14">NADH-quinone oxidoreductase</fullName>
        <ecNumber evidence="14">7.1.1.-</ecNumber>
    </recommendedName>
</protein>
<dbReference type="Gene3D" id="3.10.20.740">
    <property type="match status" value="1"/>
</dbReference>
<dbReference type="PROSITE" id="PS51669">
    <property type="entry name" value="4FE4S_MOW_BIS_MGD"/>
    <property type="match status" value="1"/>
</dbReference>
<evidence type="ECO:0000256" key="5">
    <source>
        <dbReference type="ARBA" id="ARBA00022719"/>
    </source>
</evidence>
<dbReference type="PROSITE" id="PS00641">
    <property type="entry name" value="COMPLEX1_75K_1"/>
    <property type="match status" value="1"/>
</dbReference>
<dbReference type="PROSITE" id="PS51085">
    <property type="entry name" value="2FE2S_FER_2"/>
    <property type="match status" value="1"/>
</dbReference>
<evidence type="ECO:0000259" key="16">
    <source>
        <dbReference type="PROSITE" id="PS51085"/>
    </source>
</evidence>
<dbReference type="Gene3D" id="2.20.25.90">
    <property type="entry name" value="ADC-like domains"/>
    <property type="match status" value="1"/>
</dbReference>
<dbReference type="GO" id="GO:0048038">
    <property type="term" value="F:quinone binding"/>
    <property type="evidence" value="ECO:0007669"/>
    <property type="project" value="UniProtKB-UniRule"/>
</dbReference>
<dbReference type="RefSeq" id="WP_085212625.1">
    <property type="nucleotide sequence ID" value="NZ_FXAM01000001.1"/>
</dbReference>
<dbReference type="FunFam" id="3.10.20.740:FF:000002">
    <property type="entry name" value="NADH-quinone oxidoreductase"/>
    <property type="match status" value="1"/>
</dbReference>
<comment type="cofactor">
    <cofactor evidence="1 14">
        <name>[4Fe-4S] cluster</name>
        <dbReference type="ChEBI" id="CHEBI:49883"/>
    </cofactor>
</comment>
<dbReference type="NCBIfam" id="TIGR01973">
    <property type="entry name" value="NuoG"/>
    <property type="match status" value="1"/>
</dbReference>
<dbReference type="STRING" id="1760988.SAMN02949497_2207"/>
<dbReference type="Pfam" id="PF22117">
    <property type="entry name" value="Fer4_Nqo3"/>
    <property type="match status" value="1"/>
</dbReference>
<feature type="region of interest" description="Disordered" evidence="15">
    <location>
        <begin position="698"/>
        <end position="719"/>
    </location>
</feature>
<dbReference type="Gene3D" id="3.40.50.740">
    <property type="match status" value="1"/>
</dbReference>
<dbReference type="InterPro" id="IPR050123">
    <property type="entry name" value="Prok_molybdopt-oxidoreductase"/>
</dbReference>
<keyword evidence="6 14" id="KW-0479">Metal-binding</keyword>
<keyword evidence="11" id="KW-0830">Ubiquinone</keyword>
<dbReference type="EMBL" id="FXAM01000001">
    <property type="protein sequence ID" value="SMF94871.1"/>
    <property type="molecule type" value="Genomic_DNA"/>
</dbReference>
<evidence type="ECO:0000256" key="11">
    <source>
        <dbReference type="ARBA" id="ARBA00023075"/>
    </source>
</evidence>
<dbReference type="GO" id="GO:0016020">
    <property type="term" value="C:membrane"/>
    <property type="evidence" value="ECO:0007669"/>
    <property type="project" value="InterPro"/>
</dbReference>
<dbReference type="InterPro" id="IPR000283">
    <property type="entry name" value="NADH_UbQ_OxRdtase_75kDa_su_CS"/>
</dbReference>
<dbReference type="SUPFAM" id="SSF54292">
    <property type="entry name" value="2Fe-2S ferredoxin-like"/>
    <property type="match status" value="1"/>
</dbReference>
<feature type="domain" description="4Fe-4S His(Cys)3-ligated-type" evidence="18">
    <location>
        <begin position="83"/>
        <end position="122"/>
    </location>
</feature>
<dbReference type="InterPro" id="IPR001041">
    <property type="entry name" value="2Fe-2S_ferredoxin-type"/>
</dbReference>
<comment type="subunit">
    <text evidence="12">Composed of 13 different subunits. Subunits NuoCD, E, F, and G constitute the peripheral sector of the complex.</text>
</comment>